<evidence type="ECO:0000313" key="1">
    <source>
        <dbReference type="EMBL" id="AFJ48492.1"/>
    </source>
</evidence>
<dbReference type="OrthoDB" id="6589812at2"/>
<accession>K6UVT3</accession>
<organism evidence="1 2">
    <name type="scientific">Shimwellia blattae (strain ATCC 29907 / DSM 4481 / JCM 1650 / NBRC 105725 / CDC 9005-74)</name>
    <name type="common">Escherichia blattae</name>
    <dbReference type="NCBI Taxonomy" id="630626"/>
    <lineage>
        <taxon>Bacteria</taxon>
        <taxon>Pseudomonadati</taxon>
        <taxon>Pseudomonadota</taxon>
        <taxon>Gammaproteobacteria</taxon>
        <taxon>Enterobacterales</taxon>
        <taxon>Enterobacteriaceae</taxon>
        <taxon>Shimwellia</taxon>
    </lineage>
</organism>
<protein>
    <submittedName>
        <fullName evidence="1">Uncharacterized protein</fullName>
    </submittedName>
</protein>
<dbReference type="KEGG" id="ebt:EBL_c34320"/>
<sequence>MRRITRWALWLLPVCASALLGYGSGWRAGEAPGEEEEMACRASLDITSPALQFSGSMKFYAAKGHGVLLINGHYQQPDQLDNQLSRKVIFTYTRYGDMFYTVSRRVDVLFPDNAQESELVTFLPRFFFRSGEAFSMGLFPQGEGYIFTGTTLPLAYCLKGIS</sequence>
<keyword evidence="2" id="KW-1185">Reference proteome</keyword>
<proteinExistence type="predicted"/>
<dbReference type="AlphaFoldDB" id="I2BD88"/>
<dbReference type="STRING" id="630626.EBL_c34320"/>
<dbReference type="Proteomes" id="UP000001955">
    <property type="component" value="Chromosome"/>
</dbReference>
<name>I2BD88_SHIBC</name>
<reference evidence="1 2" key="1">
    <citation type="journal article" date="2012" name="J. Bacteriol.">
        <title>Complete genome sequence of the B12-producing Shimwellia blattae strain DSM 4481, isolated from a cockroach.</title>
        <authorList>
            <person name="Brzuszkiewicz E."/>
            <person name="Waschkowitz T."/>
            <person name="Wiezer A."/>
            <person name="Daniel R."/>
        </authorList>
    </citation>
    <scope>NUCLEOTIDE SEQUENCE [LARGE SCALE GENOMIC DNA]</scope>
    <source>
        <strain evidence="2">ATCC 29907 / DSM 4481 / JCM 1650 / NBRC 105725 / CDC 9005-74</strain>
    </source>
</reference>
<dbReference type="EMBL" id="CP001560">
    <property type="protein sequence ID" value="AFJ48492.1"/>
    <property type="molecule type" value="Genomic_DNA"/>
</dbReference>
<dbReference type="PATRIC" id="fig|630626.3.peg.3345"/>
<evidence type="ECO:0000313" key="2">
    <source>
        <dbReference type="Proteomes" id="UP000001955"/>
    </source>
</evidence>
<gene>
    <name evidence="1" type="ordered locus">EBL_c34320</name>
</gene>
<dbReference type="HOGENOM" id="CLU_1659539_0_0_6"/>
<accession>I2BD88</accession>
<dbReference type="RefSeq" id="WP_002444121.1">
    <property type="nucleotide sequence ID" value="NC_017910.1"/>
</dbReference>